<dbReference type="EMBL" id="CP096567">
    <property type="protein sequence ID" value="UPU46512.1"/>
    <property type="molecule type" value="Genomic_DNA"/>
</dbReference>
<keyword evidence="2" id="KW-0614">Plasmid</keyword>
<proteinExistence type="predicted"/>
<name>A0AB38RMV3_RHOSG</name>
<gene>
    <name evidence="2" type="ORF">M0639_32755</name>
</gene>
<reference evidence="3" key="1">
    <citation type="journal article" date="2022" name="Environ. Microbiol.">
        <title>Functional analysis, diversity, and distribution of carbendazim hydrolases MheI and CbmA, responsible for the initial step in carbendazim degradation.</title>
        <authorList>
            <person name="Zhang M."/>
            <person name="Bai X."/>
            <person name="Li Q."/>
            <person name="Zhang L."/>
            <person name="Zhu Q."/>
            <person name="Gao S."/>
            <person name="Ke Z."/>
            <person name="Jiang M."/>
            <person name="Hu J."/>
            <person name="Qiu J."/>
            <person name="Hong Q."/>
        </authorList>
    </citation>
    <scope>NUCLEOTIDE SEQUENCE [LARGE SCALE GENOMIC DNA]</scope>
    <source>
        <strain evidence="3">djl-6</strain>
    </source>
</reference>
<evidence type="ECO:0000256" key="1">
    <source>
        <dbReference type="SAM" id="MobiDB-lite"/>
    </source>
</evidence>
<evidence type="ECO:0000313" key="2">
    <source>
        <dbReference type="EMBL" id="UPU46512.1"/>
    </source>
</evidence>
<feature type="region of interest" description="Disordered" evidence="1">
    <location>
        <begin position="67"/>
        <end position="91"/>
    </location>
</feature>
<organism evidence="2 3">
    <name type="scientific">Rhodococcus qingshengii JCM 15477</name>
    <dbReference type="NCBI Taxonomy" id="1303681"/>
    <lineage>
        <taxon>Bacteria</taxon>
        <taxon>Bacillati</taxon>
        <taxon>Actinomycetota</taxon>
        <taxon>Actinomycetes</taxon>
        <taxon>Mycobacteriales</taxon>
        <taxon>Nocardiaceae</taxon>
        <taxon>Rhodococcus</taxon>
        <taxon>Rhodococcus erythropolis group</taxon>
    </lineage>
</organism>
<protein>
    <submittedName>
        <fullName evidence="2">Uncharacterized protein</fullName>
    </submittedName>
</protein>
<dbReference type="RefSeq" id="WP_156525029.1">
    <property type="nucleotide sequence ID" value="NZ_CP096567.1"/>
</dbReference>
<sequence>MTTIDHSPAHVLPTVVTTVFAADPEALHPLAWSNAAFAAIGAVADPTTTSAEAWPKVASTTAGCTGEFGARGAWSETSRVSAGQHEDVGAE</sequence>
<geneLocation type="plasmid" evidence="2 3">
    <name>pdjl-6-4</name>
</geneLocation>
<dbReference type="Proteomes" id="UP000831484">
    <property type="component" value="Plasmid pdjl-6-4"/>
</dbReference>
<accession>A0AB38RMV3</accession>
<dbReference type="AlphaFoldDB" id="A0AB38RMV3"/>
<keyword evidence="3" id="KW-1185">Reference proteome</keyword>
<evidence type="ECO:0000313" key="3">
    <source>
        <dbReference type="Proteomes" id="UP000831484"/>
    </source>
</evidence>